<gene>
    <name evidence="5" type="ORF">SAMN05216215_101864</name>
</gene>
<dbReference type="CDD" id="cd00882">
    <property type="entry name" value="Ras_like_GTPase"/>
    <property type="match status" value="1"/>
</dbReference>
<dbReference type="RefSeq" id="WP_093267517.1">
    <property type="nucleotide sequence ID" value="NZ_FNOK01000018.1"/>
</dbReference>
<dbReference type="InterPro" id="IPR052705">
    <property type="entry name" value="Gliding_Motility_GTPase"/>
</dbReference>
<dbReference type="PANTHER" id="PTHR42708:SF1">
    <property type="entry name" value="GLIDING MOTILITY PROTEIN MGLA"/>
    <property type="match status" value="1"/>
</dbReference>
<organism evidence="5 6">
    <name type="scientific">Saccharopolyspora shandongensis</name>
    <dbReference type="NCBI Taxonomy" id="418495"/>
    <lineage>
        <taxon>Bacteria</taxon>
        <taxon>Bacillati</taxon>
        <taxon>Actinomycetota</taxon>
        <taxon>Actinomycetes</taxon>
        <taxon>Pseudonocardiales</taxon>
        <taxon>Pseudonocardiaceae</taxon>
        <taxon>Saccharopolyspora</taxon>
    </lineage>
</organism>
<evidence type="ECO:0000256" key="1">
    <source>
        <dbReference type="ARBA" id="ARBA00005290"/>
    </source>
</evidence>
<accession>A0A1H3G6Y9</accession>
<dbReference type="AlphaFoldDB" id="A0A1H3G6Y9"/>
<comment type="similarity">
    <text evidence="1">Belongs to the GPN-loop GTPase family.</text>
</comment>
<dbReference type="GO" id="GO:0016787">
    <property type="term" value="F:hydrolase activity"/>
    <property type="evidence" value="ECO:0007669"/>
    <property type="project" value="UniProtKB-KW"/>
</dbReference>
<evidence type="ECO:0000256" key="4">
    <source>
        <dbReference type="ARBA" id="ARBA00023134"/>
    </source>
</evidence>
<dbReference type="EMBL" id="FNOK01000018">
    <property type="protein sequence ID" value="SDX98810.1"/>
    <property type="molecule type" value="Genomic_DNA"/>
</dbReference>
<dbReference type="SUPFAM" id="SSF52540">
    <property type="entry name" value="P-loop containing nucleoside triphosphate hydrolases"/>
    <property type="match status" value="1"/>
</dbReference>
<dbReference type="InterPro" id="IPR004130">
    <property type="entry name" value="Gpn"/>
</dbReference>
<name>A0A1H3G6Y9_9PSEU</name>
<evidence type="ECO:0008006" key="7">
    <source>
        <dbReference type="Google" id="ProtNLM"/>
    </source>
</evidence>
<dbReference type="Pfam" id="PF03029">
    <property type="entry name" value="ATP_bind_1"/>
    <property type="match status" value="1"/>
</dbReference>
<dbReference type="STRING" id="418495.SAMN05216215_101864"/>
<reference evidence="6" key="1">
    <citation type="submission" date="2016-10" db="EMBL/GenBank/DDBJ databases">
        <authorList>
            <person name="Varghese N."/>
            <person name="Submissions S."/>
        </authorList>
    </citation>
    <scope>NUCLEOTIDE SEQUENCE [LARGE SCALE GENOMIC DNA]</scope>
    <source>
        <strain evidence="6">CGMCC 4.3530</strain>
    </source>
</reference>
<keyword evidence="6" id="KW-1185">Reference proteome</keyword>
<dbReference type="OrthoDB" id="3371691at2"/>
<evidence type="ECO:0000313" key="6">
    <source>
        <dbReference type="Proteomes" id="UP000199529"/>
    </source>
</evidence>
<dbReference type="GO" id="GO:0005525">
    <property type="term" value="F:GTP binding"/>
    <property type="evidence" value="ECO:0007669"/>
    <property type="project" value="UniProtKB-KW"/>
</dbReference>
<dbReference type="PANTHER" id="PTHR42708">
    <property type="entry name" value="ATP/GTP-BINDING PROTEIN-RELATED"/>
    <property type="match status" value="1"/>
</dbReference>
<evidence type="ECO:0000313" key="5">
    <source>
        <dbReference type="EMBL" id="SDX98810.1"/>
    </source>
</evidence>
<proteinExistence type="inferred from homology"/>
<dbReference type="InterPro" id="IPR027417">
    <property type="entry name" value="P-loop_NTPase"/>
</dbReference>
<protein>
    <recommendedName>
        <fullName evidence="7">Signal recognition particle receptor subunit beta, a GTPase</fullName>
    </recommendedName>
</protein>
<dbReference type="Gene3D" id="3.40.50.300">
    <property type="entry name" value="P-loop containing nucleotide triphosphate hydrolases"/>
    <property type="match status" value="1"/>
</dbReference>
<evidence type="ECO:0000256" key="2">
    <source>
        <dbReference type="ARBA" id="ARBA00022741"/>
    </source>
</evidence>
<keyword evidence="3" id="KW-0378">Hydrolase</keyword>
<keyword evidence="4" id="KW-0342">GTP-binding</keyword>
<dbReference type="Proteomes" id="UP000199529">
    <property type="component" value="Unassembled WGS sequence"/>
</dbReference>
<keyword evidence="2" id="KW-0547">Nucleotide-binding</keyword>
<evidence type="ECO:0000256" key="3">
    <source>
        <dbReference type="ARBA" id="ARBA00022801"/>
    </source>
</evidence>
<sequence length="193" mass="21256">MRPCSNSDPSPQATVQCKIIISGGLGAGKTTFVSTISDIPPLITEERFTTASEGTDDLAGLERKVTTTVAMDFGLLAWPEHNMELYLFGTPGQHRFWFMWDELIRGAAGAVVLADTRRLEDCFGPVEFFLRRGLPFILAVNVFDDAYRYEPGELRDALRLDPGVPILFCDARERHSVTGVLGGVVAHVLKLLT</sequence>